<evidence type="ECO:0000313" key="3">
    <source>
        <dbReference type="Proteomes" id="UP000318509"/>
    </source>
</evidence>
<evidence type="ECO:0000313" key="2">
    <source>
        <dbReference type="EMBL" id="TMI88625.1"/>
    </source>
</evidence>
<accession>A0A537JYM8</accession>
<evidence type="ECO:0000256" key="1">
    <source>
        <dbReference type="SAM" id="Phobius"/>
    </source>
</evidence>
<keyword evidence="1" id="KW-1133">Transmembrane helix</keyword>
<reference evidence="2 3" key="1">
    <citation type="journal article" date="2019" name="Nat. Microbiol.">
        <title>Mediterranean grassland soil C-N compound turnover is dependent on rainfall and depth, and is mediated by genomically divergent microorganisms.</title>
        <authorList>
            <person name="Diamond S."/>
            <person name="Andeer P.F."/>
            <person name="Li Z."/>
            <person name="Crits-Christoph A."/>
            <person name="Burstein D."/>
            <person name="Anantharaman K."/>
            <person name="Lane K.R."/>
            <person name="Thomas B.C."/>
            <person name="Pan C."/>
            <person name="Northen T.R."/>
            <person name="Banfield J.F."/>
        </authorList>
    </citation>
    <scope>NUCLEOTIDE SEQUENCE [LARGE SCALE GENOMIC DNA]</scope>
    <source>
        <strain evidence="2">NP_3</strain>
    </source>
</reference>
<organism evidence="2 3">
    <name type="scientific">Candidatus Segetimicrobium genomatis</name>
    <dbReference type="NCBI Taxonomy" id="2569760"/>
    <lineage>
        <taxon>Bacteria</taxon>
        <taxon>Bacillati</taxon>
        <taxon>Candidatus Sysuimicrobiota</taxon>
        <taxon>Candidatus Sysuimicrobiia</taxon>
        <taxon>Candidatus Sysuimicrobiales</taxon>
        <taxon>Candidatus Segetimicrobiaceae</taxon>
        <taxon>Candidatus Segetimicrobium</taxon>
    </lineage>
</organism>
<name>A0A537JYM8_9BACT</name>
<comment type="caution">
    <text evidence="2">The sequence shown here is derived from an EMBL/GenBank/DDBJ whole genome shotgun (WGS) entry which is preliminary data.</text>
</comment>
<protein>
    <submittedName>
        <fullName evidence="2">Uncharacterized protein</fullName>
    </submittedName>
</protein>
<keyword evidence="1" id="KW-0812">Transmembrane</keyword>
<feature type="transmembrane region" description="Helical" evidence="1">
    <location>
        <begin position="20"/>
        <end position="38"/>
    </location>
</feature>
<dbReference type="Proteomes" id="UP000318509">
    <property type="component" value="Unassembled WGS sequence"/>
</dbReference>
<dbReference type="AlphaFoldDB" id="A0A537JYM8"/>
<sequence>MDRRSVRRDGDPRPGPHRALAWGLAIGAVYLGVVVFSWPPTVRLLYDGLVPLPPYRWVTPPPERANDNQPPRPGADTLVLGPQGSPAAEVATEDDQALVTFPAAALAPRPGESSVKVRLTPLDPLALGTVPAGRRFDGNAYRIEATYAASAAPVVLTAPVTVVLRYPAHATLLLRAQDAGWQVLHTTRFDGSQQVLAPANDLGVFVAASPSARRGTPTAARRSLAGGFLLAAILTALAARWR</sequence>
<keyword evidence="1" id="KW-0472">Membrane</keyword>
<dbReference type="EMBL" id="VBAK01000137">
    <property type="protein sequence ID" value="TMI88625.1"/>
    <property type="molecule type" value="Genomic_DNA"/>
</dbReference>
<gene>
    <name evidence="2" type="ORF">E6H00_11990</name>
</gene>
<proteinExistence type="predicted"/>